<comment type="similarity">
    <text evidence="4">Belongs to the peptidase C56 family. HSP31-like subfamily.</text>
</comment>
<dbReference type="GO" id="GO:0005737">
    <property type="term" value="C:cytoplasm"/>
    <property type="evidence" value="ECO:0007669"/>
    <property type="project" value="TreeGrafter"/>
</dbReference>
<accession>A0A5C6FZD5</accession>
<evidence type="ECO:0000313" key="8">
    <source>
        <dbReference type="Proteomes" id="UP000317257"/>
    </source>
</evidence>
<feature type="domain" description="DJ-1/PfpI" evidence="6">
    <location>
        <begin position="41"/>
        <end position="245"/>
    </location>
</feature>
<evidence type="ECO:0000259" key="6">
    <source>
        <dbReference type="Pfam" id="PF01965"/>
    </source>
</evidence>
<reference evidence="8" key="1">
    <citation type="submission" date="2018-12" db="EMBL/GenBank/DDBJ databases">
        <title>The complete genome of Metarhizium rileyi, a key fungal pathogen of Lepidoptera.</title>
        <authorList>
            <person name="Binneck E."/>
            <person name="Lastra C.C.L."/>
            <person name="Sosa-Gomez D.R."/>
        </authorList>
    </citation>
    <scope>NUCLEOTIDE SEQUENCE [LARGE SCALE GENOMIC DNA]</scope>
    <source>
        <strain evidence="8">Cep018-CH2</strain>
    </source>
</reference>
<dbReference type="Proteomes" id="UP000317257">
    <property type="component" value="Unassembled WGS sequence"/>
</dbReference>
<dbReference type="GO" id="GO:0019243">
    <property type="term" value="P:methylglyoxal catabolic process to D-lactate via S-lactoyl-glutathione"/>
    <property type="evidence" value="ECO:0007669"/>
    <property type="project" value="TreeGrafter"/>
</dbReference>
<dbReference type="EC" id="4.2.1.130" evidence="1"/>
<evidence type="ECO:0000313" key="7">
    <source>
        <dbReference type="EMBL" id="TWU70970.1"/>
    </source>
</evidence>
<keyword evidence="3" id="KW-0456">Lyase</keyword>
<dbReference type="EMBL" id="SBHS01000056">
    <property type="protein sequence ID" value="TWU70970.1"/>
    <property type="molecule type" value="Genomic_DNA"/>
</dbReference>
<name>A0A5C6FZD5_METRR</name>
<dbReference type="AlphaFoldDB" id="A0A5C6FZD5"/>
<dbReference type="PANTHER" id="PTHR48094">
    <property type="entry name" value="PROTEIN/NUCLEIC ACID DEGLYCASE DJ-1-RELATED"/>
    <property type="match status" value="1"/>
</dbReference>
<dbReference type="InterPro" id="IPR029062">
    <property type="entry name" value="Class_I_gatase-like"/>
</dbReference>
<organism evidence="7 8">
    <name type="scientific">Metarhizium rileyi (strain RCEF 4871)</name>
    <name type="common">Nomuraea rileyi</name>
    <dbReference type="NCBI Taxonomy" id="1649241"/>
    <lineage>
        <taxon>Eukaryota</taxon>
        <taxon>Fungi</taxon>
        <taxon>Dikarya</taxon>
        <taxon>Ascomycota</taxon>
        <taxon>Pezizomycotina</taxon>
        <taxon>Sordariomycetes</taxon>
        <taxon>Hypocreomycetidae</taxon>
        <taxon>Hypocreales</taxon>
        <taxon>Clavicipitaceae</taxon>
        <taxon>Metarhizium</taxon>
    </lineage>
</organism>
<protein>
    <recommendedName>
        <fullName evidence="1">D-lactate dehydratase</fullName>
        <ecNumber evidence="1">4.2.1.130</ecNumber>
    </recommendedName>
</protein>
<keyword evidence="2" id="KW-0346">Stress response</keyword>
<dbReference type="Gene3D" id="3.40.50.880">
    <property type="match status" value="1"/>
</dbReference>
<evidence type="ECO:0000256" key="3">
    <source>
        <dbReference type="ARBA" id="ARBA00023239"/>
    </source>
</evidence>
<evidence type="ECO:0000256" key="2">
    <source>
        <dbReference type="ARBA" id="ARBA00023016"/>
    </source>
</evidence>
<evidence type="ECO:0000256" key="4">
    <source>
        <dbReference type="ARBA" id="ARBA00038493"/>
    </source>
</evidence>
<proteinExistence type="inferred from homology"/>
<dbReference type="InterPro" id="IPR002818">
    <property type="entry name" value="DJ-1/PfpI"/>
</dbReference>
<evidence type="ECO:0000256" key="1">
    <source>
        <dbReference type="ARBA" id="ARBA00013134"/>
    </source>
</evidence>
<comment type="caution">
    <text evidence="7">The sequence shown here is derived from an EMBL/GenBank/DDBJ whole genome shotgun (WGS) entry which is preliminary data.</text>
</comment>
<dbReference type="Pfam" id="PF01965">
    <property type="entry name" value="DJ-1_PfpI"/>
    <property type="match status" value="1"/>
</dbReference>
<dbReference type="CDD" id="cd03141">
    <property type="entry name" value="GATase1_Hsp31_like"/>
    <property type="match status" value="1"/>
</dbReference>
<evidence type="ECO:0000256" key="5">
    <source>
        <dbReference type="ARBA" id="ARBA00048082"/>
    </source>
</evidence>
<comment type="catalytic activity">
    <reaction evidence="5">
        <text>methylglyoxal + H2O = (R)-lactate + H(+)</text>
        <dbReference type="Rhea" id="RHEA:27754"/>
        <dbReference type="ChEBI" id="CHEBI:15377"/>
        <dbReference type="ChEBI" id="CHEBI:15378"/>
        <dbReference type="ChEBI" id="CHEBI:16004"/>
        <dbReference type="ChEBI" id="CHEBI:17158"/>
        <dbReference type="EC" id="4.2.1.130"/>
    </reaction>
</comment>
<sequence>MAKKVLVVLTSADKIVKLDKPTGWYLVRETCQKVGAIVLYFQENSHQPELAHPYDVLAPKADIVVASPKGGVAPLDPSSVELFKSDESSVNFLNNHKSVWEKTARLKDFVGRSGEFDAIFYPGGHGPMYDLVTDQDSIKLIEEFHNAGKPVAAVCHGPIVFRDAKSKSGEALLKGKNVTGFTNAEEDQVQLSAAMPFLLEDELKKVGATFHAADQPWGEKVVVDGLIITGQNPASAKAVGEAIVKAIGA</sequence>
<dbReference type="SUPFAM" id="SSF52317">
    <property type="entry name" value="Class I glutamine amidotransferase-like"/>
    <property type="match status" value="1"/>
</dbReference>
<dbReference type="InterPro" id="IPR050325">
    <property type="entry name" value="Prot/Nucl_acid_deglycase"/>
</dbReference>
<gene>
    <name evidence="7" type="ORF">ED733_001606</name>
</gene>
<dbReference type="PANTHER" id="PTHR48094:SF11">
    <property type="entry name" value="GLUTATHIONE-INDEPENDENT GLYOXALASE HSP31-RELATED"/>
    <property type="match status" value="1"/>
</dbReference>
<dbReference type="GO" id="GO:0019172">
    <property type="term" value="F:glyoxalase III activity"/>
    <property type="evidence" value="ECO:0007669"/>
    <property type="project" value="UniProtKB-EC"/>
</dbReference>